<keyword evidence="2" id="KW-1003">Cell membrane</keyword>
<feature type="transmembrane region" description="Helical" evidence="6">
    <location>
        <begin position="34"/>
        <end position="57"/>
    </location>
</feature>
<sequence>MNKKLYRSDTDKMISGVCGGLAEYFDIDATLIRIGWVVLVFMLGTGILAYLICALIIPHKPDYI</sequence>
<evidence type="ECO:0000313" key="9">
    <source>
        <dbReference type="Proteomes" id="UP000512286"/>
    </source>
</evidence>
<dbReference type="GO" id="GO:0005886">
    <property type="term" value="C:plasma membrane"/>
    <property type="evidence" value="ECO:0007669"/>
    <property type="project" value="UniProtKB-SubCell"/>
</dbReference>
<organism evidence="8 9">
    <name type="scientific">Clostridium intestinale</name>
    <dbReference type="NCBI Taxonomy" id="36845"/>
    <lineage>
        <taxon>Bacteria</taxon>
        <taxon>Bacillati</taxon>
        <taxon>Bacillota</taxon>
        <taxon>Clostridia</taxon>
        <taxon>Eubacteriales</taxon>
        <taxon>Clostridiaceae</taxon>
        <taxon>Clostridium</taxon>
    </lineage>
</organism>
<dbReference type="Pfam" id="PF04024">
    <property type="entry name" value="PspC"/>
    <property type="match status" value="1"/>
</dbReference>
<dbReference type="RefSeq" id="WP_181601083.1">
    <property type="nucleotide sequence ID" value="NZ_CP059378.1"/>
</dbReference>
<evidence type="ECO:0000256" key="1">
    <source>
        <dbReference type="ARBA" id="ARBA00004162"/>
    </source>
</evidence>
<dbReference type="KEGG" id="cint:HZF06_17165"/>
<keyword evidence="3 6" id="KW-0812">Transmembrane</keyword>
<evidence type="ECO:0000313" key="8">
    <source>
        <dbReference type="EMBL" id="QLY78800.1"/>
    </source>
</evidence>
<protein>
    <submittedName>
        <fullName evidence="8">PspC domain-containing protein</fullName>
    </submittedName>
</protein>
<name>A0A7D7A2I8_9CLOT</name>
<dbReference type="InterPro" id="IPR052027">
    <property type="entry name" value="PspC"/>
</dbReference>
<dbReference type="AlphaFoldDB" id="A0A7D7A2I8"/>
<comment type="subcellular location">
    <subcellularLocation>
        <location evidence="1">Cell membrane</location>
        <topology evidence="1">Single-pass membrane protein</topology>
    </subcellularLocation>
</comment>
<feature type="domain" description="Phage shock protein PspC N-terminal" evidence="7">
    <location>
        <begin position="3"/>
        <end position="59"/>
    </location>
</feature>
<evidence type="ECO:0000256" key="2">
    <source>
        <dbReference type="ARBA" id="ARBA00022475"/>
    </source>
</evidence>
<evidence type="ECO:0000256" key="4">
    <source>
        <dbReference type="ARBA" id="ARBA00022989"/>
    </source>
</evidence>
<dbReference type="PANTHER" id="PTHR33885">
    <property type="entry name" value="PHAGE SHOCK PROTEIN C"/>
    <property type="match status" value="1"/>
</dbReference>
<keyword evidence="4 6" id="KW-1133">Transmembrane helix</keyword>
<proteinExistence type="predicted"/>
<evidence type="ECO:0000256" key="6">
    <source>
        <dbReference type="SAM" id="Phobius"/>
    </source>
</evidence>
<dbReference type="Proteomes" id="UP000512286">
    <property type="component" value="Chromosome"/>
</dbReference>
<accession>A0A7D7A2I8</accession>
<dbReference type="EMBL" id="CP059378">
    <property type="protein sequence ID" value="QLY78800.1"/>
    <property type="molecule type" value="Genomic_DNA"/>
</dbReference>
<dbReference type="InterPro" id="IPR007168">
    <property type="entry name" value="Phageshock_PspC_N"/>
</dbReference>
<reference evidence="8 9" key="1">
    <citation type="submission" date="2020-07" db="EMBL/GenBank/DDBJ databases">
        <title>Electron transfer.</title>
        <authorList>
            <person name="Huang L."/>
            <person name="Liu X."/>
            <person name="Zhou S."/>
        </authorList>
    </citation>
    <scope>NUCLEOTIDE SEQUENCE [LARGE SCALE GENOMIC DNA]</scope>
    <source>
        <strain evidence="8 9">Lx1</strain>
    </source>
</reference>
<evidence type="ECO:0000256" key="3">
    <source>
        <dbReference type="ARBA" id="ARBA00022692"/>
    </source>
</evidence>
<gene>
    <name evidence="8" type="ORF">HZF06_17165</name>
</gene>
<evidence type="ECO:0000259" key="7">
    <source>
        <dbReference type="Pfam" id="PF04024"/>
    </source>
</evidence>
<dbReference type="PANTHER" id="PTHR33885:SF3">
    <property type="entry name" value="PHAGE SHOCK PROTEIN C"/>
    <property type="match status" value="1"/>
</dbReference>
<keyword evidence="5 6" id="KW-0472">Membrane</keyword>
<evidence type="ECO:0000256" key="5">
    <source>
        <dbReference type="ARBA" id="ARBA00023136"/>
    </source>
</evidence>